<feature type="signal peptide" evidence="1">
    <location>
        <begin position="1"/>
        <end position="28"/>
    </location>
</feature>
<evidence type="ECO:0000313" key="2">
    <source>
        <dbReference type="EMBL" id="GII95232.1"/>
    </source>
</evidence>
<dbReference type="RefSeq" id="WP_204030312.1">
    <property type="nucleotide sequence ID" value="NZ_BOOW01000034.1"/>
</dbReference>
<organism evidence="2 3">
    <name type="scientific">Sinosporangium siamense</name>
    <dbReference type="NCBI Taxonomy" id="1367973"/>
    <lineage>
        <taxon>Bacteria</taxon>
        <taxon>Bacillati</taxon>
        <taxon>Actinomycetota</taxon>
        <taxon>Actinomycetes</taxon>
        <taxon>Streptosporangiales</taxon>
        <taxon>Streptosporangiaceae</taxon>
        <taxon>Sinosporangium</taxon>
    </lineage>
</organism>
<accession>A0A919RL67</accession>
<evidence type="ECO:0000313" key="3">
    <source>
        <dbReference type="Proteomes" id="UP000606172"/>
    </source>
</evidence>
<name>A0A919RL67_9ACTN</name>
<comment type="caution">
    <text evidence="2">The sequence shown here is derived from an EMBL/GenBank/DDBJ whole genome shotgun (WGS) entry which is preliminary data.</text>
</comment>
<proteinExistence type="predicted"/>
<dbReference type="AlphaFoldDB" id="A0A919RL67"/>
<feature type="chain" id="PRO_5036735076" evidence="1">
    <location>
        <begin position="29"/>
        <end position="109"/>
    </location>
</feature>
<keyword evidence="1" id="KW-0732">Signal</keyword>
<dbReference type="Proteomes" id="UP000606172">
    <property type="component" value="Unassembled WGS sequence"/>
</dbReference>
<gene>
    <name evidence="2" type="ORF">Ssi02_54630</name>
</gene>
<keyword evidence="3" id="KW-1185">Reference proteome</keyword>
<protein>
    <submittedName>
        <fullName evidence="2">Uncharacterized protein</fullName>
    </submittedName>
</protein>
<dbReference type="EMBL" id="BOOW01000034">
    <property type="protein sequence ID" value="GII95232.1"/>
    <property type="molecule type" value="Genomic_DNA"/>
</dbReference>
<sequence>MFRRALATTAAAALTAIATLTVATPAQAEVDMVASPLYLGDYCRSQVHSSAGIGFYYGGSVECHSFASGGGLAYVGSGSPWSACAWYRTPPVIRIRTVVGGALGCTYAY</sequence>
<evidence type="ECO:0000256" key="1">
    <source>
        <dbReference type="SAM" id="SignalP"/>
    </source>
</evidence>
<reference evidence="2" key="1">
    <citation type="submission" date="2021-01" db="EMBL/GenBank/DDBJ databases">
        <title>Whole genome shotgun sequence of Sinosporangium siamense NBRC 109515.</title>
        <authorList>
            <person name="Komaki H."/>
            <person name="Tamura T."/>
        </authorList>
    </citation>
    <scope>NUCLEOTIDE SEQUENCE</scope>
    <source>
        <strain evidence="2">NBRC 109515</strain>
    </source>
</reference>